<dbReference type="OrthoDB" id="5486335at2"/>
<protein>
    <recommendedName>
        <fullName evidence="3">HEAT repeat domain-containing protein</fullName>
    </recommendedName>
</protein>
<name>A0A5C6XPN9_9DELT</name>
<evidence type="ECO:0000313" key="2">
    <source>
        <dbReference type="Proteomes" id="UP000321046"/>
    </source>
</evidence>
<evidence type="ECO:0000313" key="1">
    <source>
        <dbReference type="EMBL" id="TXD41792.1"/>
    </source>
</evidence>
<sequence>MNLSKRTTHAIVAATGLAIAAGALVVGGGWSSEPEPVGPPTTRTTGEPGPGCAFLASRRHVFAFEQSSRARINPMALLPGDHAGAQDATELVTRETRGRFLWRVVSEDVSETVSVAAIFESFQAGEAQELPPGFEALRQTPVLIELNERCQFQSIAAPPDAPEDVLRQWQLVLSLVEFIAPPAPDSASWTATQRDGVGSYLAAYQSEQKGSAVRRERKAYRDVTSPDDRELYARVLDSESRARWAGASSWIASTQGREELEVSTKEGRTFAHVQTTFELRARPSLPESPFWTRPIAKERYREQPFGQSLWSRRQDYRAQAMPGLSDTSTAEVLRLFEERLQGASRIREGLDLMIAYLRLSPEHPSEVLEALRSGSIDASHRAVLFLALREAGGKAARDVLIEAASHPALQPADRLRALAALGKIPEPDEGVIEAIEQVWKRGRADDVASRSAMLAMGALSGHEALSDELRGRIDATLRANLDPAATPVRRRLAMEAVGNAGAAGVQFTPEVSALLDDRDPGLRAAAHETLRRLEVSVPHEDLLQSLSREDHPRVEAQIRRRLLDDQTPPSPVAIDLASRMLATQPLAATRRTLIEYLGRHAGSDPLARYALIEHFPREPSRELVLLVGQFVDASEL</sequence>
<organism evidence="1 2">
    <name type="scientific">Lujinxingia vulgaris</name>
    <dbReference type="NCBI Taxonomy" id="2600176"/>
    <lineage>
        <taxon>Bacteria</taxon>
        <taxon>Deltaproteobacteria</taxon>
        <taxon>Bradymonadales</taxon>
        <taxon>Lujinxingiaceae</taxon>
        <taxon>Lujinxingia</taxon>
    </lineage>
</organism>
<dbReference type="AlphaFoldDB" id="A0A5C6XPN9"/>
<accession>A0A5C6XPN9</accession>
<gene>
    <name evidence="1" type="ORF">FRC96_03600</name>
</gene>
<dbReference type="Proteomes" id="UP000321046">
    <property type="component" value="Unassembled WGS sequence"/>
</dbReference>
<proteinExistence type="predicted"/>
<comment type="caution">
    <text evidence="1">The sequence shown here is derived from an EMBL/GenBank/DDBJ whole genome shotgun (WGS) entry which is preliminary data.</text>
</comment>
<dbReference type="RefSeq" id="WP_146972781.1">
    <property type="nucleotide sequence ID" value="NZ_VOSL01000015.1"/>
</dbReference>
<dbReference type="EMBL" id="VOSL01000015">
    <property type="protein sequence ID" value="TXD41792.1"/>
    <property type="molecule type" value="Genomic_DNA"/>
</dbReference>
<dbReference type="Gene3D" id="1.25.10.20">
    <property type="entry name" value="Vitellinogen, superhelical"/>
    <property type="match status" value="1"/>
</dbReference>
<dbReference type="SUPFAM" id="SSF48431">
    <property type="entry name" value="Lipovitellin-phosvitin complex, superhelical domain"/>
    <property type="match status" value="1"/>
</dbReference>
<reference evidence="1 2" key="1">
    <citation type="submission" date="2019-08" db="EMBL/GenBank/DDBJ databases">
        <title>Bradymonadales sp. TMQ2.</title>
        <authorList>
            <person name="Liang Q."/>
        </authorList>
    </citation>
    <scope>NUCLEOTIDE SEQUENCE [LARGE SCALE GENOMIC DNA]</scope>
    <source>
        <strain evidence="1 2">TMQ2</strain>
    </source>
</reference>
<evidence type="ECO:0008006" key="3">
    <source>
        <dbReference type="Google" id="ProtNLM"/>
    </source>
</evidence>
<dbReference type="InterPro" id="IPR011030">
    <property type="entry name" value="Lipovitellin_superhlx_dom"/>
</dbReference>